<evidence type="ECO:0000256" key="4">
    <source>
        <dbReference type="ARBA" id="ARBA00022989"/>
    </source>
</evidence>
<feature type="transmembrane region" description="Helical" evidence="6">
    <location>
        <begin position="52"/>
        <end position="72"/>
    </location>
</feature>
<gene>
    <name evidence="8" type="ORF">ACFO0D_11300</name>
</gene>
<dbReference type="Proteomes" id="UP001595952">
    <property type="component" value="Unassembled WGS sequence"/>
</dbReference>
<comment type="subcellular location">
    <subcellularLocation>
        <location evidence="1">Cell membrane</location>
        <topology evidence="1">Multi-pass membrane protein</topology>
    </subcellularLocation>
</comment>
<organism evidence="8 9">
    <name type="scientific">Deinococcus hohokamensis</name>
    <dbReference type="NCBI Taxonomy" id="309883"/>
    <lineage>
        <taxon>Bacteria</taxon>
        <taxon>Thermotogati</taxon>
        <taxon>Deinococcota</taxon>
        <taxon>Deinococci</taxon>
        <taxon>Deinococcales</taxon>
        <taxon>Deinococcaceae</taxon>
        <taxon>Deinococcus</taxon>
    </lineage>
</organism>
<keyword evidence="2" id="KW-1003">Cell membrane</keyword>
<dbReference type="Pfam" id="PF13244">
    <property type="entry name" value="MbhD"/>
    <property type="match status" value="1"/>
</dbReference>
<feature type="transmembrane region" description="Helical" evidence="6">
    <location>
        <begin position="29"/>
        <end position="46"/>
    </location>
</feature>
<evidence type="ECO:0000256" key="5">
    <source>
        <dbReference type="ARBA" id="ARBA00023136"/>
    </source>
</evidence>
<comment type="caution">
    <text evidence="8">The sequence shown here is derived from an EMBL/GenBank/DDBJ whole genome shotgun (WGS) entry which is preliminary data.</text>
</comment>
<proteinExistence type="predicted"/>
<evidence type="ECO:0000256" key="2">
    <source>
        <dbReference type="ARBA" id="ARBA00022475"/>
    </source>
</evidence>
<feature type="domain" description="MrpA C-terminal/MbhD" evidence="7">
    <location>
        <begin position="11"/>
        <end position="76"/>
    </location>
</feature>
<dbReference type="InterPro" id="IPR042106">
    <property type="entry name" value="Nuo/plastoQ_OxRdtase_6_NuoJ"/>
</dbReference>
<protein>
    <submittedName>
        <fullName evidence="8">Na(+)/H(+) antiporter subunit B</fullName>
    </submittedName>
</protein>
<evidence type="ECO:0000313" key="9">
    <source>
        <dbReference type="Proteomes" id="UP001595952"/>
    </source>
</evidence>
<feature type="transmembrane region" description="Helical" evidence="6">
    <location>
        <begin position="6"/>
        <end position="22"/>
    </location>
</feature>
<sequence length="79" mass="8628">MSILHIIILLMVGVGGTCVVFTRDPVKQTIVLTFYGLLLALMFLILQAPDVALSQIVIGAVILPLMLLLALAKIRRQSR</sequence>
<evidence type="ECO:0000313" key="8">
    <source>
        <dbReference type="EMBL" id="MFC4638922.1"/>
    </source>
</evidence>
<accession>A0ABV9IA75</accession>
<dbReference type="EMBL" id="JBHSEI010000007">
    <property type="protein sequence ID" value="MFC4638922.1"/>
    <property type="molecule type" value="Genomic_DNA"/>
</dbReference>
<evidence type="ECO:0000256" key="1">
    <source>
        <dbReference type="ARBA" id="ARBA00004651"/>
    </source>
</evidence>
<dbReference type="InterPro" id="IPR025383">
    <property type="entry name" value="MrpA_C/MbhD"/>
</dbReference>
<keyword evidence="5 6" id="KW-0472">Membrane</keyword>
<evidence type="ECO:0000256" key="6">
    <source>
        <dbReference type="SAM" id="Phobius"/>
    </source>
</evidence>
<evidence type="ECO:0000256" key="3">
    <source>
        <dbReference type="ARBA" id="ARBA00022692"/>
    </source>
</evidence>
<evidence type="ECO:0000259" key="7">
    <source>
        <dbReference type="Pfam" id="PF13244"/>
    </source>
</evidence>
<name>A0ABV9IA75_9DEIO</name>
<keyword evidence="3 6" id="KW-0812">Transmembrane</keyword>
<dbReference type="RefSeq" id="WP_380061924.1">
    <property type="nucleotide sequence ID" value="NZ_JBHSEI010000007.1"/>
</dbReference>
<dbReference type="Gene3D" id="1.20.120.1200">
    <property type="entry name" value="NADH-ubiquinone/plastoquinone oxidoreductase chain 6, subunit NuoJ"/>
    <property type="match status" value="1"/>
</dbReference>
<keyword evidence="9" id="KW-1185">Reference proteome</keyword>
<reference evidence="9" key="1">
    <citation type="journal article" date="2019" name="Int. J. Syst. Evol. Microbiol.">
        <title>The Global Catalogue of Microorganisms (GCM) 10K type strain sequencing project: providing services to taxonomists for standard genome sequencing and annotation.</title>
        <authorList>
            <consortium name="The Broad Institute Genomics Platform"/>
            <consortium name="The Broad Institute Genome Sequencing Center for Infectious Disease"/>
            <person name="Wu L."/>
            <person name="Ma J."/>
        </authorList>
    </citation>
    <scope>NUCLEOTIDE SEQUENCE [LARGE SCALE GENOMIC DNA]</scope>
    <source>
        <strain evidence="9">CCUG 55995</strain>
    </source>
</reference>
<keyword evidence="4 6" id="KW-1133">Transmembrane helix</keyword>